<gene>
    <name evidence="24 26 27" type="primary">mak</name>
    <name evidence="26" type="synonym">rp62</name>
    <name evidence="26" type="synonym">xmak</name>
</gene>
<dbReference type="InterPro" id="IPR050117">
    <property type="entry name" value="MAPK"/>
</dbReference>
<dbReference type="GO" id="GO:0005737">
    <property type="term" value="C:cytoplasm"/>
    <property type="evidence" value="ECO:0000318"/>
    <property type="project" value="GO_Central"/>
</dbReference>
<dbReference type="InterPro" id="IPR000719">
    <property type="entry name" value="Prot_kinase_dom"/>
</dbReference>
<comment type="cofactor">
    <cofactor evidence="1">
        <name>Mg(2+)</name>
        <dbReference type="ChEBI" id="CHEBI:18420"/>
    </cofactor>
</comment>
<organism evidence="24">
    <name type="scientific">Xenopus tropicalis</name>
    <name type="common">Western clawed frog</name>
    <name type="synonym">Silurana tropicalis</name>
    <dbReference type="NCBI Taxonomy" id="8364"/>
    <lineage>
        <taxon>Eukaryota</taxon>
        <taxon>Metazoa</taxon>
        <taxon>Chordata</taxon>
        <taxon>Craniata</taxon>
        <taxon>Vertebrata</taxon>
        <taxon>Euteleostomi</taxon>
        <taxon>Amphibia</taxon>
        <taxon>Batrachia</taxon>
        <taxon>Anura</taxon>
        <taxon>Pipoidea</taxon>
        <taxon>Pipidae</taxon>
        <taxon>Xenopodinae</taxon>
        <taxon>Xenopus</taxon>
        <taxon>Silurana</taxon>
    </lineage>
</organism>
<dbReference type="PROSITE" id="PS00108">
    <property type="entry name" value="PROTEIN_KINASE_ST"/>
    <property type="match status" value="1"/>
</dbReference>
<keyword evidence="7" id="KW-0963">Cytoplasm</keyword>
<evidence type="ECO:0000256" key="3">
    <source>
        <dbReference type="ARBA" id="ARBA00004138"/>
    </source>
</evidence>
<dbReference type="Gene3D" id="3.30.200.20">
    <property type="entry name" value="Phosphorylase Kinase, domain 1"/>
    <property type="match status" value="1"/>
</dbReference>
<evidence type="ECO:0000256" key="9">
    <source>
        <dbReference type="ARBA" id="ARBA00022553"/>
    </source>
</evidence>
<evidence type="ECO:0000256" key="12">
    <source>
        <dbReference type="ARBA" id="ARBA00022741"/>
    </source>
</evidence>
<evidence type="ECO:0000313" key="25">
    <source>
        <dbReference type="Proteomes" id="UP000008143"/>
    </source>
</evidence>
<comment type="catalytic activity">
    <reaction evidence="19">
        <text>L-threonyl-[protein] + ATP = O-phospho-L-threonyl-[protein] + ADP + H(+)</text>
        <dbReference type="Rhea" id="RHEA:46608"/>
        <dbReference type="Rhea" id="RHEA-COMP:11060"/>
        <dbReference type="Rhea" id="RHEA-COMP:11605"/>
        <dbReference type="ChEBI" id="CHEBI:15378"/>
        <dbReference type="ChEBI" id="CHEBI:30013"/>
        <dbReference type="ChEBI" id="CHEBI:30616"/>
        <dbReference type="ChEBI" id="CHEBI:61977"/>
        <dbReference type="ChEBI" id="CHEBI:456216"/>
        <dbReference type="EC" id="2.7.11.1"/>
    </reaction>
</comment>
<comment type="similarity">
    <text evidence="5">Belongs to the protein kinase superfamily. CMGC Ser/Thr protein kinase family. CDC2/CDKX subfamily.</text>
</comment>
<evidence type="ECO:0000256" key="20">
    <source>
        <dbReference type="ARBA" id="ARBA00048679"/>
    </source>
</evidence>
<dbReference type="Ensembl" id="ENSXETT00000063967">
    <property type="protein sequence ID" value="ENSXETP00000060417"/>
    <property type="gene ID" value="ENSXETG00000001069"/>
</dbReference>
<keyword evidence="25" id="KW-1185">Reference proteome</keyword>
<dbReference type="GO" id="GO:0044458">
    <property type="term" value="P:motile cilium assembly"/>
    <property type="evidence" value="ECO:0007669"/>
    <property type="project" value="Ensembl"/>
</dbReference>
<dbReference type="Pfam" id="PF00069">
    <property type="entry name" value="Pkinase"/>
    <property type="match status" value="1"/>
</dbReference>
<dbReference type="InterPro" id="IPR011009">
    <property type="entry name" value="Kinase-like_dom_sf"/>
</dbReference>
<dbReference type="GO" id="GO:0005524">
    <property type="term" value="F:ATP binding"/>
    <property type="evidence" value="ECO:0007669"/>
    <property type="project" value="UniProtKB-UniRule"/>
</dbReference>
<dbReference type="Gene3D" id="1.10.510.10">
    <property type="entry name" value="Transferase(Phosphotransferase) domain 1"/>
    <property type="match status" value="1"/>
</dbReference>
<accession>A0A6I8PNA6</accession>
<comment type="subcellular location">
    <subcellularLocation>
        <location evidence="3">Cell projection</location>
        <location evidence="3">Cilium</location>
    </subcellularLocation>
    <subcellularLocation>
        <location evidence="4">Cytoplasm</location>
        <location evidence="4">Cytoskeleton</location>
    </subcellularLocation>
    <subcellularLocation>
        <location evidence="2">Nucleus</location>
    </subcellularLocation>
</comment>
<dbReference type="AGR" id="Xenbase:XB-GENE-490935"/>
<dbReference type="GO" id="GO:0005634">
    <property type="term" value="C:nucleus"/>
    <property type="evidence" value="ECO:0000318"/>
    <property type="project" value="GO_Central"/>
</dbReference>
<comment type="catalytic activity">
    <reaction evidence="20">
        <text>L-seryl-[protein] + ATP = O-phospho-L-seryl-[protein] + ADP + H(+)</text>
        <dbReference type="Rhea" id="RHEA:17989"/>
        <dbReference type="Rhea" id="RHEA-COMP:9863"/>
        <dbReference type="Rhea" id="RHEA-COMP:11604"/>
        <dbReference type="ChEBI" id="CHEBI:15378"/>
        <dbReference type="ChEBI" id="CHEBI:29999"/>
        <dbReference type="ChEBI" id="CHEBI:30616"/>
        <dbReference type="ChEBI" id="CHEBI:83421"/>
        <dbReference type="ChEBI" id="CHEBI:456216"/>
        <dbReference type="EC" id="2.7.11.1"/>
    </reaction>
</comment>
<keyword evidence="15" id="KW-0460">Magnesium</keyword>
<dbReference type="CDD" id="cd07830">
    <property type="entry name" value="STKc_MAK_like"/>
    <property type="match status" value="1"/>
</dbReference>
<evidence type="ECO:0000256" key="15">
    <source>
        <dbReference type="ARBA" id="ARBA00022842"/>
    </source>
</evidence>
<dbReference type="GO" id="GO:0005856">
    <property type="term" value="C:cytoskeleton"/>
    <property type="evidence" value="ECO:0007669"/>
    <property type="project" value="UniProtKB-SubCell"/>
</dbReference>
<dbReference type="OrthoDB" id="2158884at2759"/>
<keyword evidence="10" id="KW-0808">Transferase</keyword>
<dbReference type="GO" id="GO:0004674">
    <property type="term" value="F:protein serine/threonine kinase activity"/>
    <property type="evidence" value="ECO:0000318"/>
    <property type="project" value="GO_Central"/>
</dbReference>
<keyword evidence="17" id="KW-0539">Nucleus</keyword>
<feature type="domain" description="Protein kinase" evidence="23">
    <location>
        <begin position="4"/>
        <end position="285"/>
    </location>
</feature>
<evidence type="ECO:0000313" key="26">
    <source>
        <dbReference type="RefSeq" id="XP_012820404.1"/>
    </source>
</evidence>
<keyword evidence="12 21" id="KW-0547">Nucleotide-binding</keyword>
<evidence type="ECO:0000256" key="2">
    <source>
        <dbReference type="ARBA" id="ARBA00004123"/>
    </source>
</evidence>
<dbReference type="AlphaFoldDB" id="A0A6I8PNA6"/>
<evidence type="ECO:0000256" key="22">
    <source>
        <dbReference type="SAM" id="MobiDB-lite"/>
    </source>
</evidence>
<dbReference type="Bgee" id="ENSXETG00000001069">
    <property type="expression patterns" value="Expressed in testis and 8 other cell types or tissues"/>
</dbReference>
<keyword evidence="16" id="KW-0206">Cytoskeleton</keyword>
<evidence type="ECO:0000313" key="27">
    <source>
        <dbReference type="Xenbase" id="XB-GENE-490935"/>
    </source>
</evidence>
<evidence type="ECO:0000256" key="10">
    <source>
        <dbReference type="ARBA" id="ARBA00022679"/>
    </source>
</evidence>
<dbReference type="GO" id="GO:0060271">
    <property type="term" value="P:cilium assembly"/>
    <property type="evidence" value="ECO:0000318"/>
    <property type="project" value="GO_Central"/>
</dbReference>
<feature type="binding site" evidence="21">
    <location>
        <position position="33"/>
    </location>
    <ligand>
        <name>ATP</name>
        <dbReference type="ChEBI" id="CHEBI:30616"/>
    </ligand>
</feature>
<evidence type="ECO:0000256" key="4">
    <source>
        <dbReference type="ARBA" id="ARBA00004245"/>
    </source>
</evidence>
<dbReference type="SUPFAM" id="SSF56112">
    <property type="entry name" value="Protein kinase-like (PK-like)"/>
    <property type="match status" value="1"/>
</dbReference>
<sequence length="650" mass="72369">MNRYTTMKQLGDGTYGSVLMGRSNESGELVAIKRMKRKFYSWEECMNLREVKSLKKLNHANVVKLKEVIRENDQLFFVFEYMKENLYQLMKDRENKMFTENEIRNIMFQVLSGLAFVHKHGFFHRDMKPENLLCMGPELVKIADFGLVRELRSQPPYTDYVSTRWYRAPEVLLRSSSYSSPIDIWAVGSIMAELYTLRPLFPGTSEVDQIFKICQVLGTPKKNDWPEGYQLAASMNFRFPQCVPINLKTLIPNASEDALSLMRDTMQWDPKKRPTASQALRHPYFQVGQALGPPVQYVEQKKPLNKAPKPQEPRPIYVTKMQSSSSSEILEKSSPDTPPATNRPLQQIQVPQSTDDIQLPSKTQQVVLPSISKTISPKPVANGPQTSAVSIKHGRRRWGQSVVKDSWDEIDTDFGISYSKKPTMALAKENKPEDSLFGLSDPISIVDENKGSSIVGMKRTDTSQTTSAKQHYLRQSRYLPGMNPKNAGLISANKDGKHATWNSALTTKPLGPIGAGLGFSKANGAGILGGFIGPSYNSPGGYIPSFNKKEVGSAGQRIQLAPIGAATTAPVISDAVNGKVKLTKPKSTTLRTLPDNAADYDAWKPKAVRSQMPAPPFKPAAGNLSILNRPQPLQAVHGRTDWVAKYGGHR</sequence>
<evidence type="ECO:0000256" key="11">
    <source>
        <dbReference type="ARBA" id="ARBA00022723"/>
    </source>
</evidence>
<dbReference type="InterPro" id="IPR008271">
    <property type="entry name" value="Ser/Thr_kinase_AS"/>
</dbReference>
<proteinExistence type="inferred from homology"/>
<reference evidence="24" key="2">
    <citation type="submission" date="2020-05" db="UniProtKB">
        <authorList>
            <consortium name="Ensembl"/>
        </authorList>
    </citation>
    <scope>IDENTIFICATION</scope>
</reference>
<dbReference type="PROSITE" id="PS50011">
    <property type="entry name" value="PROTEIN_KINASE_DOM"/>
    <property type="match status" value="1"/>
</dbReference>
<evidence type="ECO:0000256" key="17">
    <source>
        <dbReference type="ARBA" id="ARBA00023242"/>
    </source>
</evidence>
<dbReference type="GO" id="GO:0035845">
    <property type="term" value="P:photoreceptor cell outer segment organization"/>
    <property type="evidence" value="ECO:0007669"/>
    <property type="project" value="Ensembl"/>
</dbReference>
<keyword evidence="14 21" id="KW-0067">ATP-binding</keyword>
<dbReference type="CTD" id="4117"/>
<keyword evidence="11" id="KW-0479">Metal-binding</keyword>
<evidence type="ECO:0000256" key="5">
    <source>
        <dbReference type="ARBA" id="ARBA00006485"/>
    </source>
</evidence>
<dbReference type="EC" id="2.7.11.1" evidence="6"/>
<keyword evidence="9" id="KW-0597">Phosphoprotein</keyword>
<reference evidence="24" key="1">
    <citation type="journal article" date="2010" name="Science">
        <title>The genome of the Western clawed frog Xenopus tropicalis.</title>
        <authorList>
            <person name="Hellsten U."/>
            <person name="Harland R.M."/>
            <person name="Gilchrist M.J."/>
            <person name="Hendrix D."/>
            <person name="Jurka J."/>
            <person name="Kapitonov V."/>
            <person name="Ovcharenko I."/>
            <person name="Putnam N.H."/>
            <person name="Shu S."/>
            <person name="Taher L."/>
            <person name="Blitz I.L."/>
            <person name="Blumberg B."/>
            <person name="Dichmann D.S."/>
            <person name="Dubchak I."/>
            <person name="Amaya E."/>
            <person name="Detter J.C."/>
            <person name="Fletcher R."/>
            <person name="Gerhard D.S."/>
            <person name="Goodstein D."/>
            <person name="Graves T."/>
            <person name="Grigoriev I.V."/>
            <person name="Grimwood J."/>
            <person name="Kawashima T."/>
            <person name="Lindquist E."/>
            <person name="Lucas S.M."/>
            <person name="Mead P.E."/>
            <person name="Mitros T."/>
            <person name="Ogino H."/>
            <person name="Ohta Y."/>
            <person name="Poliakov A.V."/>
            <person name="Pollet N."/>
            <person name="Robert J."/>
            <person name="Salamov A."/>
            <person name="Sater A.K."/>
            <person name="Schmutz J."/>
            <person name="Terry A."/>
            <person name="Vize P.D."/>
            <person name="Warren W.C."/>
            <person name="Wells D."/>
            <person name="Wills A."/>
            <person name="Wilson R.K."/>
            <person name="Zimmerman L.B."/>
            <person name="Zorn A.M."/>
            <person name="Grainger R."/>
            <person name="Grammer T."/>
            <person name="Khokha M.K."/>
            <person name="Richardson P.M."/>
            <person name="Rokhsar D.S."/>
        </authorList>
    </citation>
    <scope>NUCLEOTIDE SEQUENCE [LARGE SCALE GENOMIC DNA]</scope>
    <source>
        <strain evidence="24">Nigerian</strain>
    </source>
</reference>
<dbReference type="SMART" id="SM00220">
    <property type="entry name" value="S_TKc"/>
    <property type="match status" value="1"/>
</dbReference>
<dbReference type="PROSITE" id="PS00107">
    <property type="entry name" value="PROTEIN_KINASE_ATP"/>
    <property type="match status" value="1"/>
</dbReference>
<dbReference type="GeneTree" id="ENSGT00940000156581"/>
<dbReference type="GO" id="GO:0042073">
    <property type="term" value="P:intraciliary transport"/>
    <property type="evidence" value="ECO:0000318"/>
    <property type="project" value="GO_Central"/>
</dbReference>
<dbReference type="PANTHER" id="PTHR24055">
    <property type="entry name" value="MITOGEN-ACTIVATED PROTEIN KINASE"/>
    <property type="match status" value="1"/>
</dbReference>
<reference evidence="26" key="3">
    <citation type="submission" date="2025-04" db="UniProtKB">
        <authorList>
            <consortium name="RefSeq"/>
        </authorList>
    </citation>
    <scope>IDENTIFICATION</scope>
    <source>
        <strain evidence="26">Nigerian</strain>
        <tissue evidence="26">Liver and blood</tissue>
    </source>
</reference>
<evidence type="ECO:0000256" key="13">
    <source>
        <dbReference type="ARBA" id="ARBA00022777"/>
    </source>
</evidence>
<evidence type="ECO:0000256" key="19">
    <source>
        <dbReference type="ARBA" id="ARBA00047899"/>
    </source>
</evidence>
<keyword evidence="18" id="KW-0966">Cell projection</keyword>
<evidence type="ECO:0000259" key="23">
    <source>
        <dbReference type="PROSITE" id="PS50011"/>
    </source>
</evidence>
<evidence type="ECO:0000256" key="18">
    <source>
        <dbReference type="ARBA" id="ARBA00023273"/>
    </source>
</evidence>
<dbReference type="DNASU" id="780268"/>
<dbReference type="InterPro" id="IPR017441">
    <property type="entry name" value="Protein_kinase_ATP_BS"/>
</dbReference>
<dbReference type="GO" id="GO:0046872">
    <property type="term" value="F:metal ion binding"/>
    <property type="evidence" value="ECO:0007669"/>
    <property type="project" value="UniProtKB-KW"/>
</dbReference>
<dbReference type="OMA" id="MASEYTW"/>
<name>A0A6I8PNA6_XENTR</name>
<evidence type="ECO:0000256" key="16">
    <source>
        <dbReference type="ARBA" id="ARBA00023212"/>
    </source>
</evidence>
<evidence type="ECO:0000256" key="14">
    <source>
        <dbReference type="ARBA" id="ARBA00022840"/>
    </source>
</evidence>
<evidence type="ECO:0000256" key="21">
    <source>
        <dbReference type="PROSITE-ProRule" id="PRU10141"/>
    </source>
</evidence>
<keyword evidence="8" id="KW-0723">Serine/threonine-protein kinase</keyword>
<dbReference type="Proteomes" id="UP000008143">
    <property type="component" value="Chromosome 6"/>
</dbReference>
<dbReference type="RefSeq" id="XP_012820404.1">
    <property type="nucleotide sequence ID" value="XM_012964950.3"/>
</dbReference>
<evidence type="ECO:0000256" key="6">
    <source>
        <dbReference type="ARBA" id="ARBA00012513"/>
    </source>
</evidence>
<dbReference type="GeneID" id="780268"/>
<evidence type="ECO:0000256" key="7">
    <source>
        <dbReference type="ARBA" id="ARBA00022490"/>
    </source>
</evidence>
<evidence type="ECO:0000256" key="1">
    <source>
        <dbReference type="ARBA" id="ARBA00001946"/>
    </source>
</evidence>
<dbReference type="GO" id="GO:0035556">
    <property type="term" value="P:intracellular signal transduction"/>
    <property type="evidence" value="ECO:0000318"/>
    <property type="project" value="GO_Central"/>
</dbReference>
<protein>
    <recommendedName>
        <fullName evidence="6">non-specific serine/threonine protein kinase</fullName>
        <ecNumber evidence="6">2.7.11.1</ecNumber>
    </recommendedName>
</protein>
<dbReference type="GO" id="GO:0005929">
    <property type="term" value="C:cilium"/>
    <property type="evidence" value="ECO:0000318"/>
    <property type="project" value="GO_Central"/>
</dbReference>
<dbReference type="FunFam" id="3.30.200.20:FF:000071">
    <property type="entry name" value="serine/threonine-protein kinase MAK isoform X1"/>
    <property type="match status" value="1"/>
</dbReference>
<evidence type="ECO:0000313" key="24">
    <source>
        <dbReference type="Ensembl" id="ENSXETP00000060417"/>
    </source>
</evidence>
<evidence type="ECO:0000256" key="8">
    <source>
        <dbReference type="ARBA" id="ARBA00022527"/>
    </source>
</evidence>
<feature type="region of interest" description="Disordered" evidence="22">
    <location>
        <begin position="320"/>
        <end position="344"/>
    </location>
</feature>
<dbReference type="Xenbase" id="XB-GENE-490935">
    <property type="gene designation" value="mak"/>
</dbReference>
<dbReference type="FunFam" id="1.10.510.10:FF:000104">
    <property type="entry name" value="serine/threonine-protein kinase MAK isoform X1"/>
    <property type="match status" value="1"/>
</dbReference>
<keyword evidence="13 26" id="KW-0418">Kinase</keyword>